<comment type="caution">
    <text evidence="3">The sequence shown here is derived from an EMBL/GenBank/DDBJ whole genome shotgun (WGS) entry which is preliminary data.</text>
</comment>
<organism evidence="3 4">
    <name type="scientific">Pseudocohnilembus persalinus</name>
    <name type="common">Ciliate</name>
    <dbReference type="NCBI Taxonomy" id="266149"/>
    <lineage>
        <taxon>Eukaryota</taxon>
        <taxon>Sar</taxon>
        <taxon>Alveolata</taxon>
        <taxon>Ciliophora</taxon>
        <taxon>Intramacronucleata</taxon>
        <taxon>Oligohymenophorea</taxon>
        <taxon>Scuticociliatia</taxon>
        <taxon>Philasterida</taxon>
        <taxon>Pseudocohnilembidae</taxon>
        <taxon>Pseudocohnilembus</taxon>
    </lineage>
</organism>
<name>A0A0V0QGU7_PSEPJ</name>
<keyword evidence="2" id="KW-0472">Membrane</keyword>
<evidence type="ECO:0000256" key="2">
    <source>
        <dbReference type="SAM" id="Phobius"/>
    </source>
</evidence>
<dbReference type="InParanoid" id="A0A0V0QGU7"/>
<feature type="compositionally biased region" description="Acidic residues" evidence="1">
    <location>
        <begin position="303"/>
        <end position="338"/>
    </location>
</feature>
<feature type="region of interest" description="Disordered" evidence="1">
    <location>
        <begin position="302"/>
        <end position="342"/>
    </location>
</feature>
<dbReference type="AlphaFoldDB" id="A0A0V0QGU7"/>
<proteinExistence type="predicted"/>
<reference evidence="3 4" key="1">
    <citation type="journal article" date="2015" name="Sci. Rep.">
        <title>Genome of the facultative scuticociliatosis pathogen Pseudocohnilembus persalinus provides insight into its virulence through horizontal gene transfer.</title>
        <authorList>
            <person name="Xiong J."/>
            <person name="Wang G."/>
            <person name="Cheng J."/>
            <person name="Tian M."/>
            <person name="Pan X."/>
            <person name="Warren A."/>
            <person name="Jiang C."/>
            <person name="Yuan D."/>
            <person name="Miao W."/>
        </authorList>
    </citation>
    <scope>NUCLEOTIDE SEQUENCE [LARGE SCALE GENOMIC DNA]</scope>
    <source>
        <strain evidence="3">36N120E</strain>
    </source>
</reference>
<feature type="transmembrane region" description="Helical" evidence="2">
    <location>
        <begin position="828"/>
        <end position="846"/>
    </location>
</feature>
<evidence type="ECO:0000313" key="4">
    <source>
        <dbReference type="Proteomes" id="UP000054937"/>
    </source>
</evidence>
<gene>
    <name evidence="3" type="ORF">PPERSA_01247</name>
</gene>
<keyword evidence="2" id="KW-0812">Transmembrane</keyword>
<feature type="transmembrane region" description="Helical" evidence="2">
    <location>
        <begin position="503"/>
        <end position="523"/>
    </location>
</feature>
<accession>A0A0V0QGU7</accession>
<feature type="transmembrane region" description="Helical" evidence="2">
    <location>
        <begin position="711"/>
        <end position="732"/>
    </location>
</feature>
<dbReference type="EMBL" id="LDAU01000170">
    <property type="protein sequence ID" value="KRX01344.1"/>
    <property type="molecule type" value="Genomic_DNA"/>
</dbReference>
<dbReference type="OrthoDB" id="312646at2759"/>
<evidence type="ECO:0008006" key="5">
    <source>
        <dbReference type="Google" id="ProtNLM"/>
    </source>
</evidence>
<keyword evidence="4" id="KW-1185">Reference proteome</keyword>
<keyword evidence="2" id="KW-1133">Transmembrane helix</keyword>
<dbReference type="Proteomes" id="UP000054937">
    <property type="component" value="Unassembled WGS sequence"/>
</dbReference>
<protein>
    <recommendedName>
        <fullName evidence="5">Transmembrane protein</fullName>
    </recommendedName>
</protein>
<evidence type="ECO:0000256" key="1">
    <source>
        <dbReference type="SAM" id="MobiDB-lite"/>
    </source>
</evidence>
<feature type="transmembrane region" description="Helical" evidence="2">
    <location>
        <begin position="680"/>
        <end position="699"/>
    </location>
</feature>
<sequence length="854" mass="101990">MLEFDQQDILKEQSKGFNKRLDKIYQKKNSPLKNKTFNDNDEEQNDLSLSLNLQDIDLRHEKIQNNNYQEDNKNSNINNNLQGNLQKKAKQSGILKIKTQGNLNQKMQTEQNHSESEYNCNTFTQPNKNNIQQINKITVSERNYFTNELYSNKSTPKHVNLNTPKVEQKDEVPYFLNNRNTSLDYCTNLKNIGNYKTNQNENIHSEYNDSQSYMNNHKESFLFMNGPQTHKEKTQYIVNKQTNFNLSINSISHINNFQSYQEQLENAKQNDPSIQEKLNTMKNMQEQFDNIKLTEQLQQQYFQEEDVSEDEDDNEEQEDEEEQENYGENLEENDEEDNNSYNQNDFKQQVEQKNQMQNENIQNKNPKQLQDQENSFLQLKQLGGDYSDDKSFKQNNLQKQIKEEIEEDQEESQKQNLDNSKNININIQINKQEFTIPLQKSLNQNIQKQNKKKQQNGKIIDPSQYPELLKKKFKNASAKKIKKEFLLRNTYYNNFKWKYFFEFFFYHLLFYIVLGPFINLIFFKKRTLMKNLNFWGKSSLWPTIQFIDVAAIKYATYDEYKILQLRSKPNCVVKDFELKQWYSQTDIILYKEIYNSLRKYDIDESMFYLSFIVSPPELQMKRFTQHCLDLYIYHQSERQFQPEPIGLHLSQGDSEYIYGYSIIKELIDIYQKKYQLNFKILLYMIFIYLVVKSSVPFFQRWQNGKPVLGESWLELFCIASVIVNQMVANLNGSFKLHISLLRENKAIIDDISRNRDIYFMNENMNHKENFLYSKAIQYLKQNVTKEELILRTSYLDDLQESYEQFITELENDELLYPVKIGGLTIDKGLVSSFIFGVMTMIAYISYKLYLQNEQ</sequence>
<evidence type="ECO:0000313" key="3">
    <source>
        <dbReference type="EMBL" id="KRX01344.1"/>
    </source>
</evidence>
<dbReference type="OMA" id="DCENELE"/>